<dbReference type="EMBL" id="CP097899">
    <property type="protein sequence ID" value="URN96036.1"/>
    <property type="molecule type" value="Genomic_DNA"/>
</dbReference>
<dbReference type="AlphaFoldDB" id="A0A9J6ZJ17"/>
<dbReference type="EC" id="2.1.1.297" evidence="5"/>
<protein>
    <recommendedName>
        <fullName evidence="5">Release factor glutamine methyltransferase</fullName>
        <shortName evidence="5">RF MTase</shortName>
        <ecNumber evidence="5">2.1.1.297</ecNumber>
    </recommendedName>
    <alternativeName>
        <fullName evidence="5">N5-glutamine methyltransferase PrmC</fullName>
    </alternativeName>
    <alternativeName>
        <fullName evidence="5">Protein-(glutamine-N5) MTase PrmC</fullName>
    </alternativeName>
    <alternativeName>
        <fullName evidence="5">Protein-glutamine N-methyltransferase PrmC</fullName>
    </alternativeName>
</protein>
<feature type="binding site" evidence="5">
    <location>
        <position position="163"/>
    </location>
    <ligand>
        <name>S-adenosyl-L-methionine</name>
        <dbReference type="ChEBI" id="CHEBI:59789"/>
    </ligand>
</feature>
<feature type="domain" description="Release factor glutamine methyltransferase N-terminal" evidence="7">
    <location>
        <begin position="22"/>
        <end position="90"/>
    </location>
</feature>
<dbReference type="HAMAP" id="MF_02126">
    <property type="entry name" value="RF_methyltr_PrmC"/>
    <property type="match status" value="1"/>
</dbReference>
<name>A0A9J6ZJ17_9BACL</name>
<comment type="catalytic activity">
    <reaction evidence="4 5">
        <text>L-glutaminyl-[peptide chain release factor] + S-adenosyl-L-methionine = N(5)-methyl-L-glutaminyl-[peptide chain release factor] + S-adenosyl-L-homocysteine + H(+)</text>
        <dbReference type="Rhea" id="RHEA:42896"/>
        <dbReference type="Rhea" id="RHEA-COMP:10271"/>
        <dbReference type="Rhea" id="RHEA-COMP:10272"/>
        <dbReference type="ChEBI" id="CHEBI:15378"/>
        <dbReference type="ChEBI" id="CHEBI:30011"/>
        <dbReference type="ChEBI" id="CHEBI:57856"/>
        <dbReference type="ChEBI" id="CHEBI:59789"/>
        <dbReference type="ChEBI" id="CHEBI:61891"/>
        <dbReference type="EC" id="2.1.1.297"/>
    </reaction>
</comment>
<dbReference type="SUPFAM" id="SSF53335">
    <property type="entry name" value="S-adenosyl-L-methionine-dependent methyltransferases"/>
    <property type="match status" value="1"/>
</dbReference>
<evidence type="ECO:0000313" key="8">
    <source>
        <dbReference type="EMBL" id="URN96036.1"/>
    </source>
</evidence>
<dbReference type="CDD" id="cd02440">
    <property type="entry name" value="AdoMet_MTases"/>
    <property type="match status" value="1"/>
</dbReference>
<evidence type="ECO:0000313" key="9">
    <source>
        <dbReference type="Proteomes" id="UP001056756"/>
    </source>
</evidence>
<dbReference type="GO" id="GO:0102559">
    <property type="term" value="F:peptide chain release factor N(5)-glutamine methyltransferase activity"/>
    <property type="evidence" value="ECO:0007669"/>
    <property type="project" value="UniProtKB-EC"/>
</dbReference>
<dbReference type="PROSITE" id="PS00092">
    <property type="entry name" value="N6_MTASE"/>
    <property type="match status" value="1"/>
</dbReference>
<dbReference type="Gene3D" id="3.40.50.150">
    <property type="entry name" value="Vaccinia Virus protein VP39"/>
    <property type="match status" value="1"/>
</dbReference>
<feature type="domain" description="Methyltransferase small" evidence="6">
    <location>
        <begin position="129"/>
        <end position="223"/>
    </location>
</feature>
<dbReference type="NCBIfam" id="TIGR03534">
    <property type="entry name" value="RF_mod_PrmC"/>
    <property type="match status" value="1"/>
</dbReference>
<feature type="binding site" evidence="5">
    <location>
        <begin position="215"/>
        <end position="218"/>
    </location>
    <ligand>
        <name>substrate</name>
    </ligand>
</feature>
<evidence type="ECO:0000256" key="3">
    <source>
        <dbReference type="ARBA" id="ARBA00022691"/>
    </source>
</evidence>
<dbReference type="InterPro" id="IPR029063">
    <property type="entry name" value="SAM-dependent_MTases_sf"/>
</dbReference>
<dbReference type="Proteomes" id="UP001056756">
    <property type="component" value="Chromosome"/>
</dbReference>
<dbReference type="InterPro" id="IPR004556">
    <property type="entry name" value="HemK-like"/>
</dbReference>
<feature type="binding site" evidence="5">
    <location>
        <position position="215"/>
    </location>
    <ligand>
        <name>S-adenosyl-L-methionine</name>
        <dbReference type="ChEBI" id="CHEBI:59789"/>
    </ligand>
</feature>
<dbReference type="Gene3D" id="1.10.8.10">
    <property type="entry name" value="DNA helicase RuvA subunit, C-terminal domain"/>
    <property type="match status" value="1"/>
</dbReference>
<dbReference type="Pfam" id="PF05175">
    <property type="entry name" value="MTS"/>
    <property type="match status" value="1"/>
</dbReference>
<dbReference type="NCBIfam" id="TIGR00536">
    <property type="entry name" value="hemK_fam"/>
    <property type="match status" value="1"/>
</dbReference>
<comment type="caution">
    <text evidence="5">Lacks conserved residue(s) required for the propagation of feature annotation.</text>
</comment>
<dbReference type="GO" id="GO:0032259">
    <property type="term" value="P:methylation"/>
    <property type="evidence" value="ECO:0007669"/>
    <property type="project" value="UniProtKB-KW"/>
</dbReference>
<proteinExistence type="inferred from homology"/>
<comment type="function">
    <text evidence="5">Methylates the class 1 translation termination release factors RF1/PrfA and RF2/PrfB on the glutamine residue of the universally conserved GGQ motif.</text>
</comment>
<evidence type="ECO:0000256" key="2">
    <source>
        <dbReference type="ARBA" id="ARBA00022679"/>
    </source>
</evidence>
<comment type="similarity">
    <text evidence="5">Belongs to the protein N5-glutamine methyltransferase family. PrmC subfamily.</text>
</comment>
<evidence type="ECO:0000256" key="4">
    <source>
        <dbReference type="ARBA" id="ARBA00048391"/>
    </source>
</evidence>
<accession>A0A9J6ZJ17</accession>
<dbReference type="InterPro" id="IPR002052">
    <property type="entry name" value="DNA_methylase_N6_adenine_CS"/>
</dbReference>
<dbReference type="Pfam" id="PF17827">
    <property type="entry name" value="PrmC_N"/>
    <property type="match status" value="1"/>
</dbReference>
<evidence type="ECO:0000256" key="1">
    <source>
        <dbReference type="ARBA" id="ARBA00022603"/>
    </source>
</evidence>
<dbReference type="InterPro" id="IPR050320">
    <property type="entry name" value="N5-glutamine_MTase"/>
</dbReference>
<dbReference type="GO" id="GO:0003676">
    <property type="term" value="F:nucleic acid binding"/>
    <property type="evidence" value="ECO:0007669"/>
    <property type="project" value="InterPro"/>
</dbReference>
<organism evidence="8 9">
    <name type="scientific">Candidatus Pristimantibacillus lignocellulolyticus</name>
    <dbReference type="NCBI Taxonomy" id="2994561"/>
    <lineage>
        <taxon>Bacteria</taxon>
        <taxon>Bacillati</taxon>
        <taxon>Bacillota</taxon>
        <taxon>Bacilli</taxon>
        <taxon>Bacillales</taxon>
        <taxon>Paenibacillaceae</taxon>
        <taxon>Candidatus Pristimantibacillus</taxon>
    </lineage>
</organism>
<keyword evidence="1 5" id="KW-0489">Methyltransferase</keyword>
<evidence type="ECO:0000256" key="5">
    <source>
        <dbReference type="HAMAP-Rule" id="MF_02126"/>
    </source>
</evidence>
<reference evidence="8" key="1">
    <citation type="submission" date="2022-05" db="EMBL/GenBank/DDBJ databases">
        <title>Novel bacterial taxa in a minimal lignocellulolytic consortium and its capacity to transform plastics disclosed by genome-resolved metagenomics.</title>
        <authorList>
            <person name="Rodriguez C.A.D."/>
            <person name="Diaz-Garcia L."/>
            <person name="Herrera K."/>
            <person name="Tarazona N.A."/>
            <person name="Sproer C."/>
            <person name="Overmann J."/>
            <person name="Jimenez D.J."/>
        </authorList>
    </citation>
    <scope>NUCLEOTIDE SEQUENCE</scope>
    <source>
        <strain evidence="8">MAG5</strain>
    </source>
</reference>
<dbReference type="InterPro" id="IPR040758">
    <property type="entry name" value="PrmC_N"/>
</dbReference>
<dbReference type="InterPro" id="IPR007848">
    <property type="entry name" value="Small_mtfrase_dom"/>
</dbReference>
<evidence type="ECO:0000259" key="6">
    <source>
        <dbReference type="Pfam" id="PF05175"/>
    </source>
</evidence>
<dbReference type="KEGG" id="plig:NAG76_07345"/>
<gene>
    <name evidence="5 8" type="primary">prmC</name>
    <name evidence="8" type="ORF">NAG76_07345</name>
</gene>
<dbReference type="InterPro" id="IPR019874">
    <property type="entry name" value="RF_methyltr_PrmC"/>
</dbReference>
<keyword evidence="3 5" id="KW-0949">S-adenosyl-L-methionine</keyword>
<evidence type="ECO:0000259" key="7">
    <source>
        <dbReference type="Pfam" id="PF17827"/>
    </source>
</evidence>
<feature type="binding site" evidence="5">
    <location>
        <begin position="140"/>
        <end position="144"/>
    </location>
    <ligand>
        <name>S-adenosyl-L-methionine</name>
        <dbReference type="ChEBI" id="CHEBI:59789"/>
    </ligand>
</feature>
<dbReference type="PANTHER" id="PTHR18895">
    <property type="entry name" value="HEMK METHYLTRANSFERASE"/>
    <property type="match status" value="1"/>
</dbReference>
<sequence>MSETIITLEQCLAVNENIRTKLQHATSYLLQCGVEEAKENAQLILLHVLSVERVNLLLMWQDIFPAEKLAQWGELLSRKGKGEPIQYMIGEAWFYGRKFSVSSAVLIPRPETELLVEAVLKEGMNLWQEKAKQPVVLDVGAGSGAISLTIQLEQPNWRVVASDISADALTVAKHNATSFGIVDKMGWQQGDLLQPFIEGQALQYEGEHIDILVSNPPYIPERDMAQLQREVRDFEPHLALVGGEDGLDPYRLMILKLAELEVKPTIVAFELGIHQPAIVVEMIKAIGAWNDISIITDYNGIDRHVIAIKK</sequence>
<dbReference type="PANTHER" id="PTHR18895:SF74">
    <property type="entry name" value="MTRF1L RELEASE FACTOR GLUTAMINE METHYLTRANSFERASE"/>
    <property type="match status" value="1"/>
</dbReference>
<keyword evidence="2 5" id="KW-0808">Transferase</keyword>